<dbReference type="AlphaFoldDB" id="A0A0M2RGS2"/>
<dbReference type="EMBL" id="LANI01000001">
    <property type="protein sequence ID" value="KKJ78763.1"/>
    <property type="molecule type" value="Genomic_DNA"/>
</dbReference>
<evidence type="ECO:0000313" key="3">
    <source>
        <dbReference type="Proteomes" id="UP000034491"/>
    </source>
</evidence>
<evidence type="ECO:0000256" key="1">
    <source>
        <dbReference type="SAM" id="MobiDB-lite"/>
    </source>
</evidence>
<keyword evidence="3" id="KW-1185">Reference proteome</keyword>
<gene>
    <name evidence="2" type="ORF">WH95_01450</name>
</gene>
<dbReference type="Proteomes" id="UP000034491">
    <property type="component" value="Unassembled WGS sequence"/>
</dbReference>
<accession>A0A0M2RGS2</accession>
<sequence length="77" mass="8763">MVREQHRQLGTISQLGDRQPPIKRAGTNWFSTTKTAIPQRRSLPPNGAAIRFSENYLTRKAQFRHLAPGHIRSKLGD</sequence>
<organism evidence="2 3">
    <name type="scientific">Kiloniella litopenaei</name>
    <dbReference type="NCBI Taxonomy" id="1549748"/>
    <lineage>
        <taxon>Bacteria</taxon>
        <taxon>Pseudomonadati</taxon>
        <taxon>Pseudomonadota</taxon>
        <taxon>Alphaproteobacteria</taxon>
        <taxon>Rhodospirillales</taxon>
        <taxon>Kiloniellaceae</taxon>
        <taxon>Kiloniella</taxon>
    </lineage>
</organism>
<proteinExistence type="predicted"/>
<reference evidence="2 3" key="1">
    <citation type="submission" date="2015-03" db="EMBL/GenBank/DDBJ databases">
        <title>Genome sequence of Kiloniella sp. P1-1, isolated from the gut microflora of Pacific white shrimp, Penaeus vannamei.</title>
        <authorList>
            <person name="Shao Z."/>
            <person name="Wang L."/>
            <person name="Li X."/>
        </authorList>
    </citation>
    <scope>NUCLEOTIDE SEQUENCE [LARGE SCALE GENOMIC DNA]</scope>
    <source>
        <strain evidence="2 3">P1-1</strain>
    </source>
</reference>
<comment type="caution">
    <text evidence="2">The sequence shown here is derived from an EMBL/GenBank/DDBJ whole genome shotgun (WGS) entry which is preliminary data.</text>
</comment>
<name>A0A0M2RGS2_9PROT</name>
<evidence type="ECO:0000313" key="2">
    <source>
        <dbReference type="EMBL" id="KKJ78763.1"/>
    </source>
</evidence>
<protein>
    <submittedName>
        <fullName evidence="2">Uncharacterized protein</fullName>
    </submittedName>
</protein>
<feature type="region of interest" description="Disordered" evidence="1">
    <location>
        <begin position="1"/>
        <end position="26"/>
    </location>
</feature>